<dbReference type="InterPro" id="IPR039682">
    <property type="entry name" value="Sec8/EXOC4"/>
</dbReference>
<dbReference type="GO" id="GO:0006904">
    <property type="term" value="P:vesicle docking involved in exocytosis"/>
    <property type="evidence" value="ECO:0007669"/>
    <property type="project" value="InterPro"/>
</dbReference>
<feature type="domain" description="Exocyst complex component Sec8 middle helical bundle" evidence="6">
    <location>
        <begin position="307"/>
        <end position="538"/>
    </location>
</feature>
<sequence length="1004" mass="115663">MDRLNISTRRTRGLSVTSFTDGELNKMNDSLDNLKKDLSLIESFWHRIITKDSNPLELSLSFLDDTSVGLGHRYGEFHKLKSKIAGDLQEAVNEHYQAFNSSIASYGQTFNYLNESRKSISQVKTAVDEAMTPLTVVNAELDDLNIDSMRHSKMVDILTAIEKVIAIPDQVELFISKREFKNALGALVHGFTLAKNYQLWDLCALSGTKQQLELQESILFETVVDELFDLLYSRKKSSFSDLKFLDNTNTEEGFSSLENYLLQVVSIDIVEQSNKMNQLLDDFMNNMSNNANDKLQGVQLVPKQQLSHNRILILTNVLNDMNKLSSALELIVEKNKEELHSIVIKATENVRSKFPNLLKMIDTMKNNAEFGISGKDFLSLVLRKLFWEIFTKFIMVSQGHRVLYEAKNLIQASSTNPYPYNKVWNDTLNEVGSLLRSYTNDPKIYNETRSPHRSSSVSSHINSKKKLFNLQTNLIDNSATKNHANELKGLLQDMFPGFTSDVNLNLEDIFLEDDQAEEEETLVPLTVFNMKVILEPLLVFVQSTKNIVPLEFEKNTEPSLTFFHNYMNNTFLPRLDRTINYFYEQRVESNNPYALETANDSSVILKTAVDFKNLFIRLLYIMNTGYNYREGISNILLSLLNRFYTQYHVLFQTLLSSANSRFNKKLVAVWLEDTELIKITEKILCDEDSYVPSETEIMVRYCPEFDAKSGVVTKNDFFSNTTIDTITYFLGTLTWIREWLPQLKQEVSEEDYSLDLTNIDKIRNNWSFFEAIDLEKMDRMGSLKFLLMGKTVEKFDEIVQGLLELEYKLLACMRYDVRARCIYNISEMLHTSKWNPDATSIELNPYITALTSEIGMLENKLSQRSSQHQQQVTFVGLSYLVNVVFINCARSIKVLNTNGIKKIIRNVNVLQQTCRNISPNPEKEDMSLTINFFSMCSMNENVIVDYYNEGKLTKYALDHVKNIIRLQFSEEFYSKLKKKGGNRATSITSNRRYQDAVSRLQVSE</sequence>
<dbReference type="InterPro" id="IPR007191">
    <property type="entry name" value="Sec8_exocyst_N"/>
</dbReference>
<dbReference type="GeneID" id="11469080"/>
<keyword evidence="2 4" id="KW-0268">Exocytosis</keyword>
<protein>
    <recommendedName>
        <fullName evidence="4">Exocyst complex component Sec8</fullName>
    </recommendedName>
</protein>
<dbReference type="GO" id="GO:0006893">
    <property type="term" value="P:Golgi to plasma membrane transport"/>
    <property type="evidence" value="ECO:0007669"/>
    <property type="project" value="EnsemblFungi"/>
</dbReference>
<dbReference type="PANTHER" id="PTHR14146:SF0">
    <property type="entry name" value="EXOCYST COMPLEX COMPONENT 4"/>
    <property type="match status" value="1"/>
</dbReference>
<evidence type="ECO:0000313" key="7">
    <source>
        <dbReference type="EMBL" id="AET38969.1"/>
    </source>
</evidence>
<dbReference type="eggNOG" id="KOG3691">
    <property type="taxonomic scope" value="Eukaryota"/>
</dbReference>
<dbReference type="GO" id="GO:0090522">
    <property type="term" value="P:vesicle tethering involved in exocytosis"/>
    <property type="evidence" value="ECO:0007669"/>
    <property type="project" value="UniProtKB-UniRule"/>
</dbReference>
<dbReference type="Pfam" id="PF04048">
    <property type="entry name" value="Sec8_N"/>
    <property type="match status" value="1"/>
</dbReference>
<dbReference type="InterPro" id="IPR048630">
    <property type="entry name" value="Sec8_M"/>
</dbReference>
<dbReference type="Proteomes" id="UP000006790">
    <property type="component" value="Chromosome 3"/>
</dbReference>
<dbReference type="RefSeq" id="XP_003645786.1">
    <property type="nucleotide sequence ID" value="XM_003645738.1"/>
</dbReference>
<dbReference type="EMBL" id="CP002499">
    <property type="protein sequence ID" value="AET38969.1"/>
    <property type="molecule type" value="Genomic_DNA"/>
</dbReference>
<keyword evidence="3 4" id="KW-0653">Protein transport</keyword>
<dbReference type="GO" id="GO:0000145">
    <property type="term" value="C:exocyst"/>
    <property type="evidence" value="ECO:0007669"/>
    <property type="project" value="UniProtKB-UniRule"/>
</dbReference>
<accession>G8JS50</accession>
<proteinExistence type="inferred from homology"/>
<evidence type="ECO:0000256" key="2">
    <source>
        <dbReference type="ARBA" id="ARBA00022483"/>
    </source>
</evidence>
<gene>
    <name evidence="7" type="ordered locus">Ecym_3486</name>
</gene>
<dbReference type="FunCoup" id="G8JS50">
    <property type="interactions" value="282"/>
</dbReference>
<dbReference type="GO" id="GO:0048309">
    <property type="term" value="P:endoplasmic reticulum inheritance"/>
    <property type="evidence" value="ECO:0007669"/>
    <property type="project" value="EnsemblFungi"/>
</dbReference>
<dbReference type="AlphaFoldDB" id="G8JS50"/>
<keyword evidence="1 4" id="KW-0813">Transport</keyword>
<dbReference type="KEGG" id="erc:Ecym_3486"/>
<dbReference type="OrthoDB" id="272977at2759"/>
<dbReference type="InParanoid" id="G8JS50"/>
<evidence type="ECO:0000313" key="8">
    <source>
        <dbReference type="Proteomes" id="UP000006790"/>
    </source>
</evidence>
<name>G8JS50_ERECY</name>
<comment type="function">
    <text evidence="4">Component of the exocyst complex involved in the docking of exocytic vesicles with fusion sites on the plasma membrane.</text>
</comment>
<dbReference type="GO" id="GO:0000131">
    <property type="term" value="C:incipient cellular bud site"/>
    <property type="evidence" value="ECO:0007669"/>
    <property type="project" value="EnsemblFungi"/>
</dbReference>
<dbReference type="GO" id="GO:0006612">
    <property type="term" value="P:protein targeting to membrane"/>
    <property type="evidence" value="ECO:0007669"/>
    <property type="project" value="UniProtKB-UniRule"/>
</dbReference>
<dbReference type="Pfam" id="PF20652">
    <property type="entry name" value="Sec8_C"/>
    <property type="match status" value="1"/>
</dbReference>
<dbReference type="GO" id="GO:0005935">
    <property type="term" value="C:cellular bud neck"/>
    <property type="evidence" value="ECO:0007669"/>
    <property type="project" value="EnsemblFungi"/>
</dbReference>
<keyword evidence="8" id="KW-1185">Reference proteome</keyword>
<evidence type="ECO:0000259" key="6">
    <source>
        <dbReference type="Pfam" id="PF20652"/>
    </source>
</evidence>
<dbReference type="OMA" id="HMEVRCR"/>
<dbReference type="GO" id="GO:0048313">
    <property type="term" value="P:Golgi inheritance"/>
    <property type="evidence" value="ECO:0007669"/>
    <property type="project" value="EnsemblFungi"/>
</dbReference>
<dbReference type="PANTHER" id="PTHR14146">
    <property type="entry name" value="EXOCYST COMPLEX COMPONENT 4"/>
    <property type="match status" value="1"/>
</dbReference>
<evidence type="ECO:0000256" key="3">
    <source>
        <dbReference type="ARBA" id="ARBA00022927"/>
    </source>
</evidence>
<comment type="similarity">
    <text evidence="4">Belongs to the SEC8 family.</text>
</comment>
<organism evidence="7 8">
    <name type="scientific">Eremothecium cymbalariae (strain CBS 270.75 / DBVPG 7215 / KCTC 17166 / NRRL Y-17582)</name>
    <name type="common">Yeast</name>
    <dbReference type="NCBI Taxonomy" id="931890"/>
    <lineage>
        <taxon>Eukaryota</taxon>
        <taxon>Fungi</taxon>
        <taxon>Dikarya</taxon>
        <taxon>Ascomycota</taxon>
        <taxon>Saccharomycotina</taxon>
        <taxon>Saccharomycetes</taxon>
        <taxon>Saccharomycetales</taxon>
        <taxon>Saccharomycetaceae</taxon>
        <taxon>Eremothecium</taxon>
    </lineage>
</organism>
<dbReference type="GO" id="GO:0015031">
    <property type="term" value="P:protein transport"/>
    <property type="evidence" value="ECO:0007669"/>
    <property type="project" value="UniProtKB-KW"/>
</dbReference>
<reference evidence="8" key="1">
    <citation type="journal article" date="2012" name="G3 (Bethesda)">
        <title>Pichia sorbitophila, an interspecies yeast hybrid reveals early steps of genome resolution following polyploidization.</title>
        <authorList>
            <person name="Leh Louis V."/>
            <person name="Despons L."/>
            <person name="Friedrich A."/>
            <person name="Martin T."/>
            <person name="Durrens P."/>
            <person name="Casaregola S."/>
            <person name="Neuveglise C."/>
            <person name="Fairhead C."/>
            <person name="Marck C."/>
            <person name="Cruz J.A."/>
            <person name="Straub M.L."/>
            <person name="Kugler V."/>
            <person name="Sacerdot C."/>
            <person name="Uzunov Z."/>
            <person name="Thierry A."/>
            <person name="Weiss S."/>
            <person name="Bleykasten C."/>
            <person name="De Montigny J."/>
            <person name="Jacques N."/>
            <person name="Jung P."/>
            <person name="Lemaire M."/>
            <person name="Mallet S."/>
            <person name="Morel G."/>
            <person name="Richard G.F."/>
            <person name="Sarkar A."/>
            <person name="Savel G."/>
            <person name="Schacherer J."/>
            <person name="Seret M.L."/>
            <person name="Talla E."/>
            <person name="Samson G."/>
            <person name="Jubin C."/>
            <person name="Poulain J."/>
            <person name="Vacherie B."/>
            <person name="Barbe V."/>
            <person name="Pelletier E."/>
            <person name="Sherman D.J."/>
            <person name="Westhof E."/>
            <person name="Weissenbach J."/>
            <person name="Baret P.V."/>
            <person name="Wincker P."/>
            <person name="Gaillardin C."/>
            <person name="Dujon B."/>
            <person name="Souciet J.L."/>
        </authorList>
    </citation>
    <scope>NUCLEOTIDE SEQUENCE [LARGE SCALE GENOMIC DNA]</scope>
    <source>
        <strain evidence="8">CBS 270.75 / DBVPG 7215 / KCTC 17166 / NRRL Y-17582</strain>
    </source>
</reference>
<evidence type="ECO:0000256" key="4">
    <source>
        <dbReference type="RuleBase" id="RU367079"/>
    </source>
</evidence>
<evidence type="ECO:0000259" key="5">
    <source>
        <dbReference type="Pfam" id="PF04048"/>
    </source>
</evidence>
<feature type="domain" description="Exocyst complex component Sec8 N-terminal" evidence="5">
    <location>
        <begin position="33"/>
        <end position="172"/>
    </location>
</feature>
<dbReference type="GO" id="GO:0005934">
    <property type="term" value="C:cellular bud tip"/>
    <property type="evidence" value="ECO:0007669"/>
    <property type="project" value="EnsemblFungi"/>
</dbReference>
<dbReference type="STRING" id="931890.G8JS50"/>
<dbReference type="HOGENOM" id="CLU_004025_2_0_1"/>
<evidence type="ECO:0000256" key="1">
    <source>
        <dbReference type="ARBA" id="ARBA00022448"/>
    </source>
</evidence>